<feature type="compositionally biased region" description="Low complexity" evidence="1">
    <location>
        <begin position="365"/>
        <end position="383"/>
    </location>
</feature>
<name>A0AAE3FNN4_9EURY</name>
<sequence>MSDRAPAIDGTDREYVFEQLLERADRYLNEWDPDNEDVGHTLIRIFSTFEHDVRQRLNDLPRKHRLAFLDALGFDRHPPQAARTPLCLELSGELGRNVRIPGGTAAVADGPDSGTIQFELPQDCGFEATPADLEAVVAVDPARDAIISHESLVDGEPIALFDGSNRQHHRLYVGHESALHLDDGSTFSIHIQTAADSERIFEDAIWEYYGDDGSGSDGWYRLRSPGETSDADDDLGVEALRERFDSHVSADESQAGVVTRTFEVPGPVVPTTVDDTECRWLRCRVPDGDPVPSIEIDEVALKIVRTGDDEACEPDILLSNDIPIDPDAPTIRPFGRLPQPPVTFFIGCTEALTKPGATVTITFEGSAAGSGDDDATTSAASASNEAAPVSMGVLDGPPVVSWEYWNGEGWTRLGDCRDGTDGFQRQGQVAFEVPNDIESTTVSGHESVWVRARLVDGNYGRPQFDPSAENESEQVVGGPSAPVYDDLSIEYELGAQPPERICIENNGSVSTVRTTPTKPLVPFTELPESVQTLYVGFDDPLENGPLSLFFATDDHIYPRSFDPGVQWEYCTNPSAFEWEKLDFDDGTDGLTERGTVEFTVPTPTEPFEMFGRKQHWIRARVTSDQFVVEDSPTLTDEPVDDRTDDAGRSCGLPTLEGIFMNTAWAYNTVTVTDEVLGSSDCSHEQSFVCSQAPIIDLALWVDEFETLSAGERRRLCERRPERVNEEYDSRGELEGFWVQWDAVEDFLDSGPQDRHFVVDRTLGTIQFGGGDNGRIPPRGVDNVKVTYTTGGGNDGNVDAGTVTDLKSSISMVESVTNPLPAEGGADVESTETLVERTSTRLKHRNRAVTANDYEALAKASFPELARVSCRSSHDAAPRVTVLIVPDSKREKPVPQRELKHRVRETLGQHAPARFVVDDDAFLIVSGPGYAELSVDVTVRAASVRSISALKNRIETTLDEYLHPLAGNHADGWPFGVLPDTASLTAVIDDLKMVGAIPRLDATVEIGETEHVVTESGAQTRLPEDTLVCSGRHEITVITEGE</sequence>
<evidence type="ECO:0000256" key="1">
    <source>
        <dbReference type="SAM" id="MobiDB-lite"/>
    </source>
</evidence>
<protein>
    <submittedName>
        <fullName evidence="2">Baseplate assembly protein</fullName>
    </submittedName>
</protein>
<dbReference type="RefSeq" id="WP_250593594.1">
    <property type="nucleotide sequence ID" value="NZ_JAKRVY010000001.1"/>
</dbReference>
<keyword evidence="3" id="KW-1185">Reference proteome</keyword>
<gene>
    <name evidence="2" type="ORF">AArcSt11_00130</name>
</gene>
<dbReference type="InterPro" id="IPR011749">
    <property type="entry name" value="CHP02243"/>
</dbReference>
<comment type="caution">
    <text evidence="2">The sequence shown here is derived from an EMBL/GenBank/DDBJ whole genome shotgun (WGS) entry which is preliminary data.</text>
</comment>
<dbReference type="EMBL" id="JAKRVY010000001">
    <property type="protein sequence ID" value="MCL9812058.1"/>
    <property type="molecule type" value="Genomic_DNA"/>
</dbReference>
<reference evidence="2 3" key="1">
    <citation type="journal article" date="2022" name="Syst. Appl. Microbiol.">
        <title>Natronocalculus amylovorans gen. nov., sp. nov., and Natranaeroarchaeum aerophilus sp. nov., dominant culturable amylolytic natronoarchaea from hypersaline soda lakes in southwestern Siberia.</title>
        <authorList>
            <person name="Sorokin D.Y."/>
            <person name="Elcheninov A.G."/>
            <person name="Khizhniak T.V."/>
            <person name="Koenen M."/>
            <person name="Bale N.J."/>
            <person name="Damste J.S.S."/>
            <person name="Kublanov I.V."/>
        </authorList>
    </citation>
    <scope>NUCLEOTIDE SEQUENCE [LARGE SCALE GENOMIC DNA]</scope>
    <source>
        <strain evidence="2 3">AArc-St1-1</strain>
    </source>
</reference>
<dbReference type="Proteomes" id="UP001202674">
    <property type="component" value="Unassembled WGS sequence"/>
</dbReference>
<evidence type="ECO:0000313" key="2">
    <source>
        <dbReference type="EMBL" id="MCL9812058.1"/>
    </source>
</evidence>
<dbReference type="AlphaFoldDB" id="A0AAE3FNN4"/>
<accession>A0AAE3FNN4</accession>
<dbReference type="NCBIfam" id="TIGR02243">
    <property type="entry name" value="putative baseplate assembly protein"/>
    <property type="match status" value="1"/>
</dbReference>
<evidence type="ECO:0000313" key="3">
    <source>
        <dbReference type="Proteomes" id="UP001202674"/>
    </source>
</evidence>
<proteinExistence type="predicted"/>
<feature type="region of interest" description="Disordered" evidence="1">
    <location>
        <begin position="365"/>
        <end position="386"/>
    </location>
</feature>
<organism evidence="2 3">
    <name type="scientific">Natranaeroarchaeum aerophilus</name>
    <dbReference type="NCBI Taxonomy" id="2917711"/>
    <lineage>
        <taxon>Archaea</taxon>
        <taxon>Methanobacteriati</taxon>
        <taxon>Methanobacteriota</taxon>
        <taxon>Stenosarchaea group</taxon>
        <taxon>Halobacteria</taxon>
        <taxon>Halobacteriales</taxon>
        <taxon>Natronoarchaeaceae</taxon>
        <taxon>Natranaeroarchaeum</taxon>
    </lineage>
</organism>